<keyword evidence="3" id="KW-1185">Reference proteome</keyword>
<accession>A0A397UPS1</accession>
<dbReference type="AlphaFoldDB" id="A0A397UPS1"/>
<evidence type="ECO:0000313" key="2">
    <source>
        <dbReference type="EMBL" id="RIB12200.1"/>
    </source>
</evidence>
<organism evidence="2 3">
    <name type="scientific">Gigaspora rosea</name>
    <dbReference type="NCBI Taxonomy" id="44941"/>
    <lineage>
        <taxon>Eukaryota</taxon>
        <taxon>Fungi</taxon>
        <taxon>Fungi incertae sedis</taxon>
        <taxon>Mucoromycota</taxon>
        <taxon>Glomeromycotina</taxon>
        <taxon>Glomeromycetes</taxon>
        <taxon>Diversisporales</taxon>
        <taxon>Gigasporaceae</taxon>
        <taxon>Gigaspora</taxon>
    </lineage>
</organism>
<evidence type="ECO:0000313" key="3">
    <source>
        <dbReference type="Proteomes" id="UP000266673"/>
    </source>
</evidence>
<feature type="region of interest" description="Disordered" evidence="1">
    <location>
        <begin position="299"/>
        <end position="348"/>
    </location>
</feature>
<proteinExistence type="predicted"/>
<gene>
    <name evidence="2" type="ORF">C2G38_2201335</name>
</gene>
<dbReference type="Proteomes" id="UP000266673">
    <property type="component" value="Unassembled WGS sequence"/>
</dbReference>
<sequence length="348" mass="39547">MPCYADTIIRMKYVHKNEKVDANLMVVWAIGLYPVKCEQNEIELVLFVPLKFDERDSETQAVFEKDYFYSVGGKIVPSYYGSNKRLKTSVSILNKVSMLNKCLLKVSLAGFSQESPRSLVNDDNAIFNMLINDYAGQKYNFVVKVIGNNFYVYVKDINFIDTQLLSKQKTLDNHNSSESVSTIRSKLLSTHQNVIDNSKESSEVKVALLASTNNFDKGSKFNLSSSKNIFSSNFKNQDSSRFVDILDDVNNYDFYHDEIVDSNIFDQNDEGEECLKKKKWQKSSVGDRKKGRESIEFLNDVDNGGFDYDEAIDTNGLDQNNETEEIQTKKRSRKNTAGNNVKGGKRGG</sequence>
<protein>
    <submittedName>
        <fullName evidence="2">Uncharacterized protein</fullName>
    </submittedName>
</protein>
<name>A0A397UPS1_9GLOM</name>
<evidence type="ECO:0000256" key="1">
    <source>
        <dbReference type="SAM" id="MobiDB-lite"/>
    </source>
</evidence>
<dbReference type="EMBL" id="QKWP01001049">
    <property type="protein sequence ID" value="RIB12200.1"/>
    <property type="molecule type" value="Genomic_DNA"/>
</dbReference>
<comment type="caution">
    <text evidence="2">The sequence shown here is derived from an EMBL/GenBank/DDBJ whole genome shotgun (WGS) entry which is preliminary data.</text>
</comment>
<dbReference type="OrthoDB" id="2438599at2759"/>
<reference evidence="2 3" key="1">
    <citation type="submission" date="2018-06" db="EMBL/GenBank/DDBJ databases">
        <title>Comparative genomics reveals the genomic features of Rhizophagus irregularis, R. cerebriforme, R. diaphanum and Gigaspora rosea, and their symbiotic lifestyle signature.</title>
        <authorList>
            <person name="Morin E."/>
            <person name="San Clemente H."/>
            <person name="Chen E.C.H."/>
            <person name="De La Providencia I."/>
            <person name="Hainaut M."/>
            <person name="Kuo A."/>
            <person name="Kohler A."/>
            <person name="Murat C."/>
            <person name="Tang N."/>
            <person name="Roy S."/>
            <person name="Loubradou J."/>
            <person name="Henrissat B."/>
            <person name="Grigoriev I.V."/>
            <person name="Corradi N."/>
            <person name="Roux C."/>
            <person name="Martin F.M."/>
        </authorList>
    </citation>
    <scope>NUCLEOTIDE SEQUENCE [LARGE SCALE GENOMIC DNA]</scope>
    <source>
        <strain evidence="2 3">DAOM 194757</strain>
    </source>
</reference>